<name>A0A0A8ZJ67_ARUDO</name>
<organism evidence="1">
    <name type="scientific">Arundo donax</name>
    <name type="common">Giant reed</name>
    <name type="synonym">Donax arundinaceus</name>
    <dbReference type="NCBI Taxonomy" id="35708"/>
    <lineage>
        <taxon>Eukaryota</taxon>
        <taxon>Viridiplantae</taxon>
        <taxon>Streptophyta</taxon>
        <taxon>Embryophyta</taxon>
        <taxon>Tracheophyta</taxon>
        <taxon>Spermatophyta</taxon>
        <taxon>Magnoliopsida</taxon>
        <taxon>Liliopsida</taxon>
        <taxon>Poales</taxon>
        <taxon>Poaceae</taxon>
        <taxon>PACMAD clade</taxon>
        <taxon>Arundinoideae</taxon>
        <taxon>Arundineae</taxon>
        <taxon>Arundo</taxon>
    </lineage>
</organism>
<reference evidence="1" key="2">
    <citation type="journal article" date="2015" name="Data Brief">
        <title>Shoot transcriptome of the giant reed, Arundo donax.</title>
        <authorList>
            <person name="Barrero R.A."/>
            <person name="Guerrero F.D."/>
            <person name="Moolhuijzen P."/>
            <person name="Goolsby J.A."/>
            <person name="Tidwell J."/>
            <person name="Bellgard S.E."/>
            <person name="Bellgard M.I."/>
        </authorList>
    </citation>
    <scope>NUCLEOTIDE SEQUENCE</scope>
    <source>
        <tissue evidence="1">Shoot tissue taken approximately 20 cm above the soil surface</tissue>
    </source>
</reference>
<protein>
    <submittedName>
        <fullName evidence="1">Uncharacterized protein</fullName>
    </submittedName>
</protein>
<evidence type="ECO:0000313" key="1">
    <source>
        <dbReference type="EMBL" id="JAD36780.1"/>
    </source>
</evidence>
<accession>A0A0A8ZJ67</accession>
<reference evidence="1" key="1">
    <citation type="submission" date="2014-09" db="EMBL/GenBank/DDBJ databases">
        <authorList>
            <person name="Magalhaes I.L.F."/>
            <person name="Oliveira U."/>
            <person name="Santos F.R."/>
            <person name="Vidigal T.H.D.A."/>
            <person name="Brescovit A.D."/>
            <person name="Santos A.J."/>
        </authorList>
    </citation>
    <scope>NUCLEOTIDE SEQUENCE</scope>
    <source>
        <tissue evidence="1">Shoot tissue taken approximately 20 cm above the soil surface</tissue>
    </source>
</reference>
<dbReference type="AlphaFoldDB" id="A0A0A8ZJ67"/>
<proteinExistence type="predicted"/>
<sequence length="35" mass="4005">MFQTKIKKDRDLFCALSIHSKLALVSLPVKNWEGS</sequence>
<dbReference type="EMBL" id="GBRH01261115">
    <property type="protein sequence ID" value="JAD36780.1"/>
    <property type="molecule type" value="Transcribed_RNA"/>
</dbReference>